<dbReference type="AlphaFoldDB" id="A0AAU9C959"/>
<evidence type="ECO:0000256" key="8">
    <source>
        <dbReference type="ARBA" id="ARBA00022692"/>
    </source>
</evidence>
<evidence type="ECO:0000256" key="13">
    <source>
        <dbReference type="ARBA" id="ARBA00030934"/>
    </source>
</evidence>
<dbReference type="GO" id="GO:0046872">
    <property type="term" value="F:metal ion binding"/>
    <property type="evidence" value="ECO:0007669"/>
    <property type="project" value="UniProtKB-KW"/>
</dbReference>
<sequence length="126" mass="13550">MATEMQTGTTKVEKTAAPKWFGVGAVLAAVGASLCCVGPFVLVLLGVGGSWMSSLVALSPYRPLFIVLTLALLGGAFYRLYLQPCGEGAACAAPQVRRRQRLVFWILTVAILALIAFPWYAPWFLD</sequence>
<dbReference type="InterPro" id="IPR003457">
    <property type="entry name" value="Transprt_MerT"/>
</dbReference>
<evidence type="ECO:0000256" key="6">
    <source>
        <dbReference type="ARBA" id="ARBA00022475"/>
    </source>
</evidence>
<evidence type="ECO:0000256" key="4">
    <source>
        <dbReference type="ARBA" id="ARBA00022448"/>
    </source>
</evidence>
<evidence type="ECO:0000256" key="1">
    <source>
        <dbReference type="ARBA" id="ARBA00004429"/>
    </source>
</evidence>
<organism evidence="16 17">
    <name type="scientific">Methylomarinovum tepidoasis</name>
    <dbReference type="NCBI Taxonomy" id="2840183"/>
    <lineage>
        <taxon>Bacteria</taxon>
        <taxon>Pseudomonadati</taxon>
        <taxon>Pseudomonadota</taxon>
        <taxon>Gammaproteobacteria</taxon>
        <taxon>Methylococcales</taxon>
        <taxon>Methylothermaceae</taxon>
        <taxon>Methylomarinovum</taxon>
    </lineage>
</organism>
<evidence type="ECO:0000256" key="9">
    <source>
        <dbReference type="ARBA" id="ARBA00022723"/>
    </source>
</evidence>
<dbReference type="Proteomes" id="UP001321450">
    <property type="component" value="Chromosome"/>
</dbReference>
<evidence type="ECO:0000313" key="17">
    <source>
        <dbReference type="Proteomes" id="UP001321450"/>
    </source>
</evidence>
<feature type="transmembrane region" description="Helical" evidence="15">
    <location>
        <begin position="20"/>
        <end position="44"/>
    </location>
</feature>
<keyword evidence="4" id="KW-0813">Transport</keyword>
<keyword evidence="11 15" id="KW-1133">Transmembrane helix</keyword>
<dbReference type="GO" id="GO:0005886">
    <property type="term" value="C:plasma membrane"/>
    <property type="evidence" value="ECO:0007669"/>
    <property type="project" value="UniProtKB-SubCell"/>
</dbReference>
<reference evidence="17" key="1">
    <citation type="journal article" date="2024" name="Int. J. Syst. Evol. Microbiol.">
        <title>Methylomarinovum tepidoasis sp. nov., a moderately thermophilic methanotroph of the family Methylothermaceae isolated from a deep-sea hydrothermal field.</title>
        <authorList>
            <person name="Hirayama H."/>
            <person name="Takaki Y."/>
            <person name="Abe M."/>
            <person name="Miyazaki M."/>
            <person name="Uematsu K."/>
            <person name="Matsui Y."/>
            <person name="Takai K."/>
        </authorList>
    </citation>
    <scope>NUCLEOTIDE SEQUENCE [LARGE SCALE GENOMIC DNA]</scope>
    <source>
        <strain evidence="17">IN45</strain>
    </source>
</reference>
<dbReference type="GO" id="GO:0015097">
    <property type="term" value="F:mercury ion transmembrane transporter activity"/>
    <property type="evidence" value="ECO:0007669"/>
    <property type="project" value="InterPro"/>
</dbReference>
<evidence type="ECO:0000256" key="12">
    <source>
        <dbReference type="ARBA" id="ARBA00023136"/>
    </source>
</evidence>
<keyword evidence="8 15" id="KW-0812">Transmembrane</keyword>
<evidence type="ECO:0000313" key="16">
    <source>
        <dbReference type="EMBL" id="BCX89839.1"/>
    </source>
</evidence>
<evidence type="ECO:0000256" key="15">
    <source>
        <dbReference type="SAM" id="Phobius"/>
    </source>
</evidence>
<name>A0AAU9C959_9GAMM</name>
<feature type="transmembrane region" description="Helical" evidence="15">
    <location>
        <begin position="102"/>
        <end position="121"/>
    </location>
</feature>
<protein>
    <recommendedName>
        <fullName evidence="3">Mercuric transport protein MerT</fullName>
    </recommendedName>
    <alternativeName>
        <fullName evidence="13">Mercury ion transport protein</fullName>
    </alternativeName>
</protein>
<evidence type="ECO:0000256" key="10">
    <source>
        <dbReference type="ARBA" id="ARBA00022914"/>
    </source>
</evidence>
<dbReference type="EMBL" id="AP024718">
    <property type="protein sequence ID" value="BCX89839.1"/>
    <property type="molecule type" value="Genomic_DNA"/>
</dbReference>
<gene>
    <name evidence="16" type="ORF">MIN45_P2212</name>
</gene>
<feature type="transmembrane region" description="Helical" evidence="15">
    <location>
        <begin position="64"/>
        <end position="81"/>
    </location>
</feature>
<keyword evidence="9" id="KW-0479">Metal-binding</keyword>
<keyword evidence="10" id="KW-0476">Mercury</keyword>
<comment type="similarity">
    <text evidence="2">Belongs to the MerT family.</text>
</comment>
<keyword evidence="7" id="KW-0997">Cell inner membrane</keyword>
<evidence type="ECO:0000256" key="7">
    <source>
        <dbReference type="ARBA" id="ARBA00022519"/>
    </source>
</evidence>
<dbReference type="RefSeq" id="WP_337250346.1">
    <property type="nucleotide sequence ID" value="NZ_AP024718.1"/>
</dbReference>
<keyword evidence="12 15" id="KW-0472">Membrane</keyword>
<evidence type="ECO:0000256" key="2">
    <source>
        <dbReference type="ARBA" id="ARBA00008224"/>
    </source>
</evidence>
<evidence type="ECO:0000256" key="3">
    <source>
        <dbReference type="ARBA" id="ARBA00017053"/>
    </source>
</evidence>
<dbReference type="Pfam" id="PF02411">
    <property type="entry name" value="MerT"/>
    <property type="match status" value="1"/>
</dbReference>
<evidence type="ECO:0000256" key="14">
    <source>
        <dbReference type="ARBA" id="ARBA00045720"/>
    </source>
</evidence>
<proteinExistence type="inferred from homology"/>
<keyword evidence="6" id="KW-1003">Cell membrane</keyword>
<comment type="function">
    <text evidence="14">Involved in mercury resistance. Probably transfers a mercuric ion from the periplasmic Hg(2+)-binding protein MerP to the cytoplasmic mercuric reductase MerA.</text>
</comment>
<evidence type="ECO:0000256" key="5">
    <source>
        <dbReference type="ARBA" id="ARBA00022466"/>
    </source>
</evidence>
<keyword evidence="5" id="KW-0475">Mercuric resistance</keyword>
<comment type="subcellular location">
    <subcellularLocation>
        <location evidence="1">Cell inner membrane</location>
        <topology evidence="1">Multi-pass membrane protein</topology>
    </subcellularLocation>
</comment>
<accession>A0AAU9C959</accession>
<keyword evidence="17" id="KW-1185">Reference proteome</keyword>
<dbReference type="KEGG" id="meiy:MIN45_P2212"/>
<evidence type="ECO:0000256" key="11">
    <source>
        <dbReference type="ARBA" id="ARBA00022989"/>
    </source>
</evidence>